<organism evidence="1 2">
    <name type="scientific">Novipirellula rosea</name>
    <dbReference type="NCBI Taxonomy" id="1031540"/>
    <lineage>
        <taxon>Bacteria</taxon>
        <taxon>Pseudomonadati</taxon>
        <taxon>Planctomycetota</taxon>
        <taxon>Planctomycetia</taxon>
        <taxon>Pirellulales</taxon>
        <taxon>Pirellulaceae</taxon>
        <taxon>Novipirellula</taxon>
    </lineage>
</organism>
<dbReference type="Proteomes" id="UP001500840">
    <property type="component" value="Unassembled WGS sequence"/>
</dbReference>
<comment type="caution">
    <text evidence="1">The sequence shown here is derived from an EMBL/GenBank/DDBJ whole genome shotgun (WGS) entry which is preliminary data.</text>
</comment>
<gene>
    <name evidence="1" type="ORF">GCM10023156_49250</name>
</gene>
<proteinExistence type="predicted"/>
<evidence type="ECO:0000313" key="2">
    <source>
        <dbReference type="Proteomes" id="UP001500840"/>
    </source>
</evidence>
<protein>
    <submittedName>
        <fullName evidence="1">Uncharacterized protein</fullName>
    </submittedName>
</protein>
<keyword evidence="2" id="KW-1185">Reference proteome</keyword>
<name>A0ABP8ND03_9BACT</name>
<accession>A0ABP8ND03</accession>
<reference evidence="2" key="1">
    <citation type="journal article" date="2019" name="Int. J. Syst. Evol. Microbiol.">
        <title>The Global Catalogue of Microorganisms (GCM) 10K type strain sequencing project: providing services to taxonomists for standard genome sequencing and annotation.</title>
        <authorList>
            <consortium name="The Broad Institute Genomics Platform"/>
            <consortium name="The Broad Institute Genome Sequencing Center for Infectious Disease"/>
            <person name="Wu L."/>
            <person name="Ma J."/>
        </authorList>
    </citation>
    <scope>NUCLEOTIDE SEQUENCE [LARGE SCALE GENOMIC DNA]</scope>
    <source>
        <strain evidence="2">JCM 17759</strain>
    </source>
</reference>
<sequence length="452" mass="51352">MTMPKSSLSEFDWKCQPQAAMRIDQWTEEFVRDNRFVANLQTRMLEETGTRLSDWLDHISLPFSVETESLLSQSGFQLRHEPGDAIWQHPDGLFPDVVLGSFPKRRLTIQVESVVDFLVAHRVTNPIQGRPYSSLRLACVSETESTEFWVAERHGDVGFKPSEAAEINVDAILKHQEAFLLRQRDFASDEEGFAHARALIDAAKEDLGQDRTCDLFFAAERRYWESRNRAARVQKSRQDELGLGWANHDHHTYRSSRKHFPRLISLLEQLGFQCRERFYGGAEAGWGAQVLEQPATGVVIFADVDLTAEEVSGDFAHEPLPPRDQLGTVGLWCKLHGEAVLQAGMHHLECQFDFDAARTQLAERGIQTMAPFTDFDFLKQAFTQGEMWPVADGRIEQAASEGVITAEQAERFRKSGSIGSHLEILQRDDGYKGFNQTGINEIIRKTDPRYAR</sequence>
<evidence type="ECO:0000313" key="1">
    <source>
        <dbReference type="EMBL" id="GAA4463761.1"/>
    </source>
</evidence>
<dbReference type="EMBL" id="BAABGA010000066">
    <property type="protein sequence ID" value="GAA4463761.1"/>
    <property type="molecule type" value="Genomic_DNA"/>
</dbReference>